<organism evidence="2 3">
    <name type="scientific">Sinorhizobium fredii (strain HH103)</name>
    <dbReference type="NCBI Taxonomy" id="1117943"/>
    <lineage>
        <taxon>Bacteria</taxon>
        <taxon>Pseudomonadati</taxon>
        <taxon>Pseudomonadota</taxon>
        <taxon>Alphaproteobacteria</taxon>
        <taxon>Hyphomicrobiales</taxon>
        <taxon>Rhizobiaceae</taxon>
        <taxon>Sinorhizobium/Ensifer group</taxon>
        <taxon>Sinorhizobium</taxon>
    </lineage>
</organism>
<sequence>MPRASGPSAGLNDPDHPPGIPSSGGFLVKFSPN</sequence>
<proteinExistence type="predicted"/>
<dbReference type="HOGENOM" id="CLU_3383464_0_0_5"/>
<reference evidence="2 3" key="1">
    <citation type="journal article" date="2012" name="J. Bacteriol.">
        <title>Genome sequence of the soybean symbiont Sinorhizobium fredii HH103.</title>
        <authorList>
            <person name="Weidner S."/>
            <person name="Becker A."/>
            <person name="Bonilla I."/>
            <person name="Jaenicke S."/>
            <person name="Lloret J."/>
            <person name="Margaret I."/>
            <person name="Puhler A."/>
            <person name="Ruiz-Sainz J.E."/>
            <person name="Schneiker-Bekel S."/>
            <person name="Szczepanowski R."/>
            <person name="Vinardell J.M."/>
            <person name="Zehner S."/>
            <person name="Gottfert M."/>
        </authorList>
    </citation>
    <scope>NUCLEOTIDE SEQUENCE [LARGE SCALE GENOMIC DNA]</scope>
    <source>
        <strain evidence="2 3">HH103</strain>
        <plasmid evidence="3">pSfHH103e</plasmid>
    </source>
</reference>
<dbReference type="EMBL" id="HE616899">
    <property type="protein sequence ID" value="CCE99875.1"/>
    <property type="molecule type" value="Genomic_DNA"/>
</dbReference>
<feature type="region of interest" description="Disordered" evidence="1">
    <location>
        <begin position="1"/>
        <end position="33"/>
    </location>
</feature>
<protein>
    <submittedName>
        <fullName evidence="2">Uncharacterized protein</fullName>
    </submittedName>
</protein>
<geneLocation type="plasmid" evidence="2 3">
    <name>pSfHH103e</name>
</geneLocation>
<evidence type="ECO:0000256" key="1">
    <source>
        <dbReference type="SAM" id="MobiDB-lite"/>
    </source>
</evidence>
<accession>G9AFP3</accession>
<gene>
    <name evidence="2" type="ordered locus">SFHH103_05410</name>
</gene>
<keyword evidence="2" id="KW-0614">Plasmid</keyword>
<evidence type="ECO:0000313" key="2">
    <source>
        <dbReference type="EMBL" id="CCE99875.1"/>
    </source>
</evidence>
<evidence type="ECO:0000313" key="3">
    <source>
        <dbReference type="Proteomes" id="UP000007735"/>
    </source>
</evidence>
<dbReference type="Proteomes" id="UP000007735">
    <property type="component" value="Plasmid pSfHH103e"/>
</dbReference>
<dbReference type="AlphaFoldDB" id="G9AFP3"/>
<dbReference type="KEGG" id="sfh:SFHH103_05410"/>
<name>G9AFP3_SINF1</name>